<accession>A0ABV0ZP39</accession>
<gene>
    <name evidence="2" type="ORF">AMECASPLE_023958</name>
</gene>
<reference evidence="2 3" key="1">
    <citation type="submission" date="2021-06" db="EMBL/GenBank/DDBJ databases">
        <authorList>
            <person name="Palmer J.M."/>
        </authorList>
    </citation>
    <scope>NUCLEOTIDE SEQUENCE [LARGE SCALE GENOMIC DNA]</scope>
    <source>
        <strain evidence="2 3">AS_MEX2019</strain>
        <tissue evidence="2">Muscle</tissue>
    </source>
</reference>
<feature type="non-terminal residue" evidence="2">
    <location>
        <position position="1"/>
    </location>
</feature>
<comment type="caution">
    <text evidence="2">The sequence shown here is derived from an EMBL/GenBank/DDBJ whole genome shotgun (WGS) entry which is preliminary data.</text>
</comment>
<evidence type="ECO:0000313" key="2">
    <source>
        <dbReference type="EMBL" id="MEQ2308019.1"/>
    </source>
</evidence>
<evidence type="ECO:0000313" key="3">
    <source>
        <dbReference type="Proteomes" id="UP001469553"/>
    </source>
</evidence>
<sequence length="124" mass="14272">CPINYRQALQESPQKSPDAIREAAYEAEQENEALWKCPHFVYGTPRRASIREAAKRSMEDLEELQRSAAHFTNLRIMKRDSGPMASRLVTTWPGWVLQEFRTQTWLQGGSPALLYRATSRASLY</sequence>
<protein>
    <submittedName>
        <fullName evidence="2">Uncharacterized protein</fullName>
    </submittedName>
</protein>
<dbReference type="Proteomes" id="UP001469553">
    <property type="component" value="Unassembled WGS sequence"/>
</dbReference>
<proteinExistence type="predicted"/>
<evidence type="ECO:0000256" key="1">
    <source>
        <dbReference type="SAM" id="MobiDB-lite"/>
    </source>
</evidence>
<organism evidence="2 3">
    <name type="scientific">Ameca splendens</name>
    <dbReference type="NCBI Taxonomy" id="208324"/>
    <lineage>
        <taxon>Eukaryota</taxon>
        <taxon>Metazoa</taxon>
        <taxon>Chordata</taxon>
        <taxon>Craniata</taxon>
        <taxon>Vertebrata</taxon>
        <taxon>Euteleostomi</taxon>
        <taxon>Actinopterygii</taxon>
        <taxon>Neopterygii</taxon>
        <taxon>Teleostei</taxon>
        <taxon>Neoteleostei</taxon>
        <taxon>Acanthomorphata</taxon>
        <taxon>Ovalentaria</taxon>
        <taxon>Atherinomorphae</taxon>
        <taxon>Cyprinodontiformes</taxon>
        <taxon>Goodeidae</taxon>
        <taxon>Ameca</taxon>
    </lineage>
</organism>
<feature type="region of interest" description="Disordered" evidence="1">
    <location>
        <begin position="1"/>
        <end position="20"/>
    </location>
</feature>
<dbReference type="EMBL" id="JAHRIP010068080">
    <property type="protein sequence ID" value="MEQ2308019.1"/>
    <property type="molecule type" value="Genomic_DNA"/>
</dbReference>
<keyword evidence="3" id="KW-1185">Reference proteome</keyword>
<name>A0ABV0ZP39_9TELE</name>